<sequence>MELDDAFETFFGAIALGALPEGRIESAWSRLREYLCSAYGLSDRDVFLQGSYANDTTVRPAFPRDEYDVDVITMSARQTQSTDEALQDLEGVLARDGDYAKRIERKTPCVRLRYASDDSGYLHFDVVPARRCDSAPVEIPRRRSSWKENDPEGYRNWCRSQGSQFIRTVRMLKRWRDIHQGQRRGVRSVVLQVLVAQAMPFVARDAHAVAGTFDGIATAVAGHPDAPPPLPHPTLRREDLTANWPDSYYQTFREHIIQASRDAREALADPDEASSHRHWRRLFGDDFPLYSGPSRQPPQPPPGYPSVPQQPPRSRWYG</sequence>
<dbReference type="EMBL" id="JAEKNN010000008">
    <property type="protein sequence ID" value="MBJ7608113.1"/>
    <property type="molecule type" value="Genomic_DNA"/>
</dbReference>
<gene>
    <name evidence="3" type="ORF">JF887_01605</name>
</gene>
<protein>
    <submittedName>
        <fullName evidence="3">Nucleotidyltransferase</fullName>
    </submittedName>
</protein>
<organism evidence="3 4">
    <name type="scientific">Candidatus Amunia macphersoniae</name>
    <dbReference type="NCBI Taxonomy" id="3127014"/>
    <lineage>
        <taxon>Bacteria</taxon>
        <taxon>Bacillati</taxon>
        <taxon>Candidatus Dormiibacterota</taxon>
        <taxon>Candidatus Dormibacteria</taxon>
        <taxon>Candidatus Aeolococcales</taxon>
        <taxon>Candidatus Aeolococcaceae</taxon>
        <taxon>Candidatus Amunia</taxon>
    </lineage>
</organism>
<dbReference type="CDD" id="cd05400">
    <property type="entry name" value="NT_2-5OAS_ClassI-CCAase"/>
    <property type="match status" value="1"/>
</dbReference>
<dbReference type="GO" id="GO:0051607">
    <property type="term" value="P:defense response to virus"/>
    <property type="evidence" value="ECO:0007669"/>
    <property type="project" value="UniProtKB-KW"/>
</dbReference>
<dbReference type="AlphaFoldDB" id="A0A934KAX9"/>
<dbReference type="GO" id="GO:0016779">
    <property type="term" value="F:nucleotidyltransferase activity"/>
    <property type="evidence" value="ECO:0007669"/>
    <property type="project" value="InterPro"/>
</dbReference>
<feature type="region of interest" description="Disordered" evidence="2">
    <location>
        <begin position="284"/>
        <end position="318"/>
    </location>
</feature>
<dbReference type="InterPro" id="IPR006116">
    <property type="entry name" value="NT_2-5OAS_ClassI-CCAase"/>
</dbReference>
<dbReference type="Pfam" id="PF18144">
    <property type="entry name" value="SMODS"/>
    <property type="match status" value="1"/>
</dbReference>
<evidence type="ECO:0000256" key="1">
    <source>
        <dbReference type="ARBA" id="ARBA00023118"/>
    </source>
</evidence>
<proteinExistence type="predicted"/>
<reference evidence="3 4" key="1">
    <citation type="submission" date="2020-10" db="EMBL/GenBank/DDBJ databases">
        <title>Ca. Dormibacterota MAGs.</title>
        <authorList>
            <person name="Montgomery K."/>
        </authorList>
    </citation>
    <scope>NUCLEOTIDE SEQUENCE [LARGE SCALE GENOMIC DNA]</scope>
    <source>
        <strain evidence="3">Mitchell_Peninsula_5</strain>
    </source>
</reference>
<accession>A0A934KAX9</accession>
<evidence type="ECO:0000313" key="4">
    <source>
        <dbReference type="Proteomes" id="UP000614410"/>
    </source>
</evidence>
<dbReference type="Proteomes" id="UP000614410">
    <property type="component" value="Unassembled WGS sequence"/>
</dbReference>
<name>A0A934KAX9_9BACT</name>
<comment type="caution">
    <text evidence="3">The sequence shown here is derived from an EMBL/GenBank/DDBJ whole genome shotgun (WGS) entry which is preliminary data.</text>
</comment>
<evidence type="ECO:0000256" key="2">
    <source>
        <dbReference type="SAM" id="MobiDB-lite"/>
    </source>
</evidence>
<keyword evidence="1" id="KW-0051">Antiviral defense</keyword>
<evidence type="ECO:0000313" key="3">
    <source>
        <dbReference type="EMBL" id="MBJ7608113.1"/>
    </source>
</evidence>
<feature type="compositionally biased region" description="Pro residues" evidence="2">
    <location>
        <begin position="295"/>
        <end position="311"/>
    </location>
</feature>